<keyword evidence="5 6" id="KW-0472">Membrane</keyword>
<sequence>MIIKQILVGEIMDILLIILIVIIIVIILAIVALYNGLVTARNKVKNAWAQIDVQLNRRADLIPNLVETVKGYAGHEKTVFEDVTVARAGLMNANGVKEISDANNQLSNTLKTLFAVAENYPELKANENFKELQDQLAQSEDKIAYSRQFYNDTVLMYNNKCQTFPSSIFANMFGFKEADFFEVAGEARSVPKVEF</sequence>
<keyword evidence="9" id="KW-1185">Reference proteome</keyword>
<feature type="transmembrane region" description="Helical" evidence="6">
    <location>
        <begin position="12"/>
        <end position="34"/>
    </location>
</feature>
<keyword evidence="3 6" id="KW-0812">Transmembrane</keyword>
<reference evidence="8" key="3">
    <citation type="submission" date="2016-10" db="EMBL/GenBank/DDBJ databases">
        <authorList>
            <person name="de Groot N.N."/>
        </authorList>
    </citation>
    <scope>NUCLEOTIDE SEQUENCE [LARGE SCALE GENOMIC DNA]</scope>
    <source>
        <strain evidence="8">DSM 16632</strain>
    </source>
</reference>
<dbReference type="InterPro" id="IPR007156">
    <property type="entry name" value="MamQ_LemA"/>
</dbReference>
<dbReference type="PATRIC" id="fig|294671.3.peg.708"/>
<reference evidence="9" key="2">
    <citation type="submission" date="2016-02" db="EMBL/GenBank/DDBJ databases">
        <title>The draft genome sequence of the rumen methanogen Methanobrevibacter olleyae YLM1.</title>
        <authorList>
            <consortium name="New Zealand Agricultural Greenhouse Gas Research Centre/Pastoral Greenhouse Gas Research Consortium"/>
            <person name="Kelly W.J."/>
            <person name="Li D."/>
            <person name="Lambie S.C."/>
            <person name="Attwood G.T."/>
            <person name="Altermann E."/>
            <person name="Leahy S.C."/>
        </authorList>
    </citation>
    <scope>NUCLEOTIDE SEQUENCE [LARGE SCALE GENOMIC DNA]</scope>
    <source>
        <strain evidence="9">YLM1</strain>
    </source>
</reference>
<dbReference type="Pfam" id="PF04011">
    <property type="entry name" value="LemA"/>
    <property type="match status" value="1"/>
</dbReference>
<evidence type="ECO:0000256" key="2">
    <source>
        <dbReference type="ARBA" id="ARBA00008854"/>
    </source>
</evidence>
<dbReference type="Proteomes" id="UP000066376">
    <property type="component" value="Chromosome"/>
</dbReference>
<dbReference type="InterPro" id="IPR023353">
    <property type="entry name" value="LemA-like_dom_sf"/>
</dbReference>
<protein>
    <submittedName>
        <fullName evidence="7">LemA family protein</fullName>
    </submittedName>
    <submittedName>
        <fullName evidence="8">LemA protein</fullName>
    </submittedName>
</protein>
<evidence type="ECO:0000256" key="1">
    <source>
        <dbReference type="ARBA" id="ARBA00004167"/>
    </source>
</evidence>
<dbReference type="EMBL" id="FOTL01000030">
    <property type="protein sequence ID" value="SFL70934.1"/>
    <property type="molecule type" value="Genomic_DNA"/>
</dbReference>
<evidence type="ECO:0000313" key="10">
    <source>
        <dbReference type="Proteomes" id="UP000183442"/>
    </source>
</evidence>
<dbReference type="Gene3D" id="1.20.1440.20">
    <property type="entry name" value="LemA-like domain"/>
    <property type="match status" value="1"/>
</dbReference>
<dbReference type="PANTHER" id="PTHR34478:SF2">
    <property type="entry name" value="MEMBRANE PROTEIN"/>
    <property type="match status" value="1"/>
</dbReference>
<dbReference type="AlphaFoldDB" id="A0A126QZW4"/>
<dbReference type="PANTHER" id="PTHR34478">
    <property type="entry name" value="PROTEIN LEMA"/>
    <property type="match status" value="1"/>
</dbReference>
<gene>
    <name evidence="8" type="ORF">SAMN02910297_01565</name>
    <name evidence="7" type="ORF">YLM1_0682</name>
</gene>
<evidence type="ECO:0000313" key="9">
    <source>
        <dbReference type="Proteomes" id="UP000066376"/>
    </source>
</evidence>
<reference evidence="10" key="4">
    <citation type="submission" date="2016-10" db="EMBL/GenBank/DDBJ databases">
        <authorList>
            <person name="Varghese N."/>
        </authorList>
    </citation>
    <scope>NUCLEOTIDE SEQUENCE [LARGE SCALE GENOMIC DNA]</scope>
    <source>
        <strain evidence="10">DSM 16632</strain>
    </source>
</reference>
<accession>A0A126QZW4</accession>
<evidence type="ECO:0000313" key="8">
    <source>
        <dbReference type="EMBL" id="SFL70934.1"/>
    </source>
</evidence>
<dbReference type="KEGG" id="mol:YLM1_0682"/>
<comment type="subcellular location">
    <subcellularLocation>
        <location evidence="1">Membrane</location>
        <topology evidence="1">Single-pass membrane protein</topology>
    </subcellularLocation>
</comment>
<evidence type="ECO:0000256" key="3">
    <source>
        <dbReference type="ARBA" id="ARBA00022692"/>
    </source>
</evidence>
<reference evidence="7 9" key="1">
    <citation type="journal article" date="2016" name="Genome Announc.">
        <title>Draft Genome Sequence of the Rumen Methanogen Methanobrevibacter olleyae YLM1.</title>
        <authorList>
            <person name="Kelly W.J."/>
            <person name="Li D."/>
            <person name="Lambie S.C."/>
            <person name="Cox F."/>
            <person name="Attwood G.T."/>
            <person name="Altermann E."/>
            <person name="Leahy S.C."/>
        </authorList>
    </citation>
    <scope>NUCLEOTIDE SEQUENCE [LARGE SCALE GENOMIC DNA]</scope>
    <source>
        <strain evidence="7 9">YLM1</strain>
    </source>
</reference>
<name>A0A126QZW4_METOL</name>
<dbReference type="Proteomes" id="UP000183442">
    <property type="component" value="Unassembled WGS sequence"/>
</dbReference>
<evidence type="ECO:0000256" key="6">
    <source>
        <dbReference type="SAM" id="Phobius"/>
    </source>
</evidence>
<keyword evidence="4 6" id="KW-1133">Transmembrane helix</keyword>
<dbReference type="GO" id="GO:0016020">
    <property type="term" value="C:membrane"/>
    <property type="evidence" value="ECO:0007669"/>
    <property type="project" value="UniProtKB-SubCell"/>
</dbReference>
<organism evidence="7 9">
    <name type="scientific">Methanobrevibacter olleyae</name>
    <dbReference type="NCBI Taxonomy" id="294671"/>
    <lineage>
        <taxon>Archaea</taxon>
        <taxon>Methanobacteriati</taxon>
        <taxon>Methanobacteriota</taxon>
        <taxon>Methanomada group</taxon>
        <taxon>Methanobacteria</taxon>
        <taxon>Methanobacteriales</taxon>
        <taxon>Methanobacteriaceae</taxon>
        <taxon>Methanobrevibacter</taxon>
    </lineage>
</organism>
<dbReference type="SUPFAM" id="SSF140478">
    <property type="entry name" value="LemA-like"/>
    <property type="match status" value="1"/>
</dbReference>
<proteinExistence type="inferred from homology"/>
<comment type="similarity">
    <text evidence="2">Belongs to the LemA family.</text>
</comment>
<evidence type="ECO:0000256" key="4">
    <source>
        <dbReference type="ARBA" id="ARBA00022989"/>
    </source>
</evidence>
<evidence type="ECO:0000313" key="7">
    <source>
        <dbReference type="EMBL" id="AMK15239.1"/>
    </source>
</evidence>
<evidence type="ECO:0000256" key="5">
    <source>
        <dbReference type="ARBA" id="ARBA00023136"/>
    </source>
</evidence>
<dbReference type="EMBL" id="CP014265">
    <property type="protein sequence ID" value="AMK15239.1"/>
    <property type="molecule type" value="Genomic_DNA"/>
</dbReference>